<reference evidence="17 18" key="1">
    <citation type="submission" date="2017-04" db="EMBL/GenBank/DDBJ databases">
        <title>Genome sequencing of [Candida] sorbophila.</title>
        <authorList>
            <person name="Ahn J.O."/>
        </authorList>
    </citation>
    <scope>NUCLEOTIDE SEQUENCE [LARGE SCALE GENOMIC DNA]</scope>
    <source>
        <strain evidence="17 18">DS02</strain>
    </source>
</reference>
<dbReference type="Pfam" id="PF00899">
    <property type="entry name" value="ThiF"/>
    <property type="match status" value="1"/>
</dbReference>
<organism evidence="17 18">
    <name type="scientific">Wickerhamiella sorbophila</name>
    <dbReference type="NCBI Taxonomy" id="45607"/>
    <lineage>
        <taxon>Eukaryota</taxon>
        <taxon>Fungi</taxon>
        <taxon>Dikarya</taxon>
        <taxon>Ascomycota</taxon>
        <taxon>Saccharomycotina</taxon>
        <taxon>Dipodascomycetes</taxon>
        <taxon>Dipodascales</taxon>
        <taxon>Trichomonascaceae</taxon>
        <taxon>Wickerhamiella</taxon>
    </lineage>
</organism>
<dbReference type="InterPro" id="IPR023318">
    <property type="entry name" value="Ub_act_enz_dom_a_sf"/>
</dbReference>
<dbReference type="GO" id="GO:0046872">
    <property type="term" value="F:metal ion binding"/>
    <property type="evidence" value="ECO:0007669"/>
    <property type="project" value="UniProtKB-KW"/>
</dbReference>
<feature type="active site" description="Glycyl thioester intermediate" evidence="10">
    <location>
        <position position="178"/>
    </location>
</feature>
<feature type="region of interest" description="Disordered" evidence="13">
    <location>
        <begin position="521"/>
        <end position="574"/>
    </location>
</feature>
<comment type="similarity">
    <text evidence="2 9">Belongs to the ubiquitin-activating E1 family.</text>
</comment>
<dbReference type="InterPro" id="IPR035985">
    <property type="entry name" value="Ubiquitin-activating_enz"/>
</dbReference>
<gene>
    <name evidence="17" type="ORF">B9G98_02589</name>
</gene>
<evidence type="ECO:0000256" key="2">
    <source>
        <dbReference type="ARBA" id="ARBA00005673"/>
    </source>
</evidence>
<dbReference type="InterPro" id="IPR019572">
    <property type="entry name" value="UBA_E1_SCCH"/>
</dbReference>
<dbReference type="RefSeq" id="XP_024664914.1">
    <property type="nucleotide sequence ID" value="XM_024809146.1"/>
</dbReference>
<dbReference type="GO" id="GO:0005737">
    <property type="term" value="C:cytoplasm"/>
    <property type="evidence" value="ECO:0007669"/>
    <property type="project" value="TreeGrafter"/>
</dbReference>
<feature type="domain" description="Ubiquitin/SUMO-activating enzyme ubiquitin-like" evidence="16">
    <location>
        <begin position="436"/>
        <end position="505"/>
    </location>
</feature>
<keyword evidence="3 9" id="KW-0479">Metal-binding</keyword>
<dbReference type="FunFam" id="3.50.50.80:FF:000004">
    <property type="entry name" value="Ubiquitin-activating enzyme E1-like"/>
    <property type="match status" value="1"/>
</dbReference>
<dbReference type="InterPro" id="IPR030661">
    <property type="entry name" value="Uba2"/>
</dbReference>
<dbReference type="Gene3D" id="3.10.290.20">
    <property type="entry name" value="Ubiquitin-like 2 activating enzyme e1b. Chain: B, domain 3"/>
    <property type="match status" value="1"/>
</dbReference>
<dbReference type="EMBL" id="NDIQ01000021">
    <property type="protein sequence ID" value="PRT54969.1"/>
    <property type="molecule type" value="Genomic_DNA"/>
</dbReference>
<dbReference type="Proteomes" id="UP000238350">
    <property type="component" value="Unassembled WGS sequence"/>
</dbReference>
<dbReference type="GO" id="GO:0031510">
    <property type="term" value="C:SUMO activating enzyme complex"/>
    <property type="evidence" value="ECO:0007669"/>
    <property type="project" value="UniProtKB-UniRule"/>
</dbReference>
<keyword evidence="18" id="KW-1185">Reference proteome</keyword>
<keyword evidence="6 9" id="KW-0862">Zinc</keyword>
<feature type="binding site" evidence="11">
    <location>
        <begin position="122"/>
        <end position="127"/>
    </location>
    <ligand>
        <name>ATP</name>
        <dbReference type="ChEBI" id="CHEBI:30616"/>
    </ligand>
</feature>
<feature type="binding site" evidence="12">
    <location>
        <position position="166"/>
    </location>
    <ligand>
        <name>Zn(2+)</name>
        <dbReference type="ChEBI" id="CHEBI:29105"/>
    </ligand>
</feature>
<evidence type="ECO:0000256" key="9">
    <source>
        <dbReference type="PIRNR" id="PIRNR039133"/>
    </source>
</evidence>
<dbReference type="PANTHER" id="PTHR10953:SF5">
    <property type="entry name" value="SUMO-ACTIVATING ENZYME SUBUNIT 2"/>
    <property type="match status" value="1"/>
</dbReference>
<keyword evidence="5 9" id="KW-0833">Ubl conjugation pathway</keyword>
<dbReference type="GeneID" id="36516337"/>
<evidence type="ECO:0000256" key="13">
    <source>
        <dbReference type="SAM" id="MobiDB-lite"/>
    </source>
</evidence>
<dbReference type="Pfam" id="PF14732">
    <property type="entry name" value="UAE_UbL"/>
    <property type="match status" value="1"/>
</dbReference>
<evidence type="ECO:0000256" key="6">
    <source>
        <dbReference type="ARBA" id="ARBA00022833"/>
    </source>
</evidence>
<evidence type="ECO:0000256" key="11">
    <source>
        <dbReference type="PIRSR" id="PIRSR039133-2"/>
    </source>
</evidence>
<evidence type="ECO:0000256" key="3">
    <source>
        <dbReference type="ARBA" id="ARBA00022723"/>
    </source>
</evidence>
<dbReference type="GO" id="GO:0019948">
    <property type="term" value="F:SUMO activating enzyme activity"/>
    <property type="evidence" value="ECO:0007669"/>
    <property type="project" value="UniProtKB-UniRule"/>
</dbReference>
<comment type="pathway">
    <text evidence="1 9">Protein modification; protein sumoylation.</text>
</comment>
<evidence type="ECO:0000259" key="15">
    <source>
        <dbReference type="Pfam" id="PF10585"/>
    </source>
</evidence>
<feature type="binding site" evidence="11">
    <location>
        <position position="53"/>
    </location>
    <ligand>
        <name>ATP</name>
        <dbReference type="ChEBI" id="CHEBI:30616"/>
    </ligand>
</feature>
<dbReference type="PIRSF" id="PIRSF039133">
    <property type="entry name" value="SUMO_E1B"/>
    <property type="match status" value="1"/>
</dbReference>
<dbReference type="Pfam" id="PF10585">
    <property type="entry name" value="UBA_E1_SCCH"/>
    <property type="match status" value="1"/>
</dbReference>
<evidence type="ECO:0000256" key="4">
    <source>
        <dbReference type="ARBA" id="ARBA00022741"/>
    </source>
</evidence>
<keyword evidence="4 9" id="KW-0547">Nucleotide-binding</keyword>
<evidence type="ECO:0000259" key="14">
    <source>
        <dbReference type="Pfam" id="PF00899"/>
    </source>
</evidence>
<dbReference type="STRING" id="45607.A0A2T0FJ53"/>
<dbReference type="UniPathway" id="UPA00886"/>
<feature type="domain" description="THIF-type NAD/FAD binding fold" evidence="14">
    <location>
        <begin position="10"/>
        <end position="422"/>
    </location>
</feature>
<feature type="binding site" evidence="11">
    <location>
        <position position="77"/>
    </location>
    <ligand>
        <name>ATP</name>
        <dbReference type="ChEBI" id="CHEBI:30616"/>
    </ligand>
</feature>
<feature type="binding site" evidence="11">
    <location>
        <begin position="29"/>
        <end position="34"/>
    </location>
    <ligand>
        <name>ATP</name>
        <dbReference type="ChEBI" id="CHEBI:30616"/>
    </ligand>
</feature>
<evidence type="ECO:0000313" key="18">
    <source>
        <dbReference type="Proteomes" id="UP000238350"/>
    </source>
</evidence>
<dbReference type="InterPro" id="IPR028077">
    <property type="entry name" value="UAE_UbL_dom"/>
</dbReference>
<dbReference type="PANTHER" id="PTHR10953">
    <property type="entry name" value="UBIQUITIN-ACTIVATING ENZYME E1"/>
    <property type="match status" value="1"/>
</dbReference>
<evidence type="ECO:0000256" key="5">
    <source>
        <dbReference type="ARBA" id="ARBA00022786"/>
    </source>
</evidence>
<evidence type="ECO:0000256" key="12">
    <source>
        <dbReference type="PIRSR" id="PIRSR039133-3"/>
    </source>
</evidence>
<sequence>MSSTQRGLRTLLGENAVKRIRTSKVLLVGAGGIGCELIKELVVAGFGEIHLVDLDTIDLSNLNRQFLFSQQHIKKPKALVARDVAKEFNPNVNIVAYQDNIMDAKFSVKWFESFDLVFNALDNAQARQHVNKMCVATNTPLFDCGTAGFLGQCQVIIPGKTECYDCREHPAPKSFAVCTIRSTPSLPIHSIVWAKSFLFSLLFGPPAAESQFDETETDDNREELEKLRKEQNELGDLRENLTSPDFMNKLVHKIFMEDIKRLLSMDAMWENRRAPVPLEVPEYSSKDGQTLASQDQRVWTTAESLSVLADSVERLVSRLEAEKEISFDKDDEDTLDFVAAASNLRSSIFGLGLKSKFAVKEIAGNIIPAIATTNAIVSGLGVIEAMKYLAGLDADLRSVNIWRSADRVFTSEKPAAPNPECLVSGVARTTMTAPADFTINQLIEDILKLKLGYSEVSILSDRLLADPDYDDNLEKTLQELSLHDKFVTVIDDDDERVNLEIYITEGPVNIEQVEIPLRPNQSEADSELLDPADSIPPISSKRTAQDAGLPGTTSSAPGQTFVDLTEQDDAIDLT</sequence>
<dbReference type="InterPro" id="IPR042449">
    <property type="entry name" value="Ub-E1_IAD_1"/>
</dbReference>
<feature type="domain" description="Ubiquitin-activating enzyme SCCH" evidence="15">
    <location>
        <begin position="279"/>
        <end position="360"/>
    </location>
</feature>
<evidence type="ECO:0000259" key="16">
    <source>
        <dbReference type="Pfam" id="PF14732"/>
    </source>
</evidence>
<feature type="binding site" evidence="11">
    <location>
        <begin position="61"/>
        <end position="64"/>
    </location>
    <ligand>
        <name>ATP</name>
        <dbReference type="ChEBI" id="CHEBI:30616"/>
    </ligand>
</feature>
<accession>A0A2T0FJ53</accession>
<name>A0A2T0FJ53_9ASCO</name>
<feature type="binding site" evidence="12">
    <location>
        <position position="163"/>
    </location>
    <ligand>
        <name>Zn(2+)</name>
        <dbReference type="ChEBI" id="CHEBI:29105"/>
    </ligand>
</feature>
<dbReference type="AlphaFoldDB" id="A0A2T0FJ53"/>
<evidence type="ECO:0000313" key="17">
    <source>
        <dbReference type="EMBL" id="PRT54969.1"/>
    </source>
</evidence>
<evidence type="ECO:0000256" key="8">
    <source>
        <dbReference type="ARBA" id="ARBA00073512"/>
    </source>
</evidence>
<dbReference type="PROSITE" id="PS51257">
    <property type="entry name" value="PROKAR_LIPOPROTEIN"/>
    <property type="match status" value="1"/>
</dbReference>
<dbReference type="GO" id="GO:0005524">
    <property type="term" value="F:ATP binding"/>
    <property type="evidence" value="ECO:0007669"/>
    <property type="project" value="UniProtKB-UniRule"/>
</dbReference>
<proteinExistence type="inferred from homology"/>
<dbReference type="SUPFAM" id="SSF69572">
    <property type="entry name" value="Activating enzymes of the ubiquitin-like proteins"/>
    <property type="match status" value="1"/>
</dbReference>
<dbReference type="InterPro" id="IPR045886">
    <property type="entry name" value="ThiF/MoeB/HesA"/>
</dbReference>
<keyword evidence="7 9" id="KW-0067">ATP-binding</keyword>
<comment type="caution">
    <text evidence="17">The sequence shown here is derived from an EMBL/GenBank/DDBJ whole genome shotgun (WGS) entry which is preliminary data.</text>
</comment>
<evidence type="ECO:0000256" key="7">
    <source>
        <dbReference type="ARBA" id="ARBA00022840"/>
    </source>
</evidence>
<dbReference type="Gene3D" id="3.50.50.80">
    <property type="entry name" value="Ubiquitin-activating enzyme E1, inactive adenylation domain, subdomain 1"/>
    <property type="match status" value="1"/>
</dbReference>
<evidence type="ECO:0000256" key="1">
    <source>
        <dbReference type="ARBA" id="ARBA00004718"/>
    </source>
</evidence>
<dbReference type="InterPro" id="IPR000594">
    <property type="entry name" value="ThiF_NAD_FAD-bd"/>
</dbReference>
<protein>
    <recommendedName>
        <fullName evidence="8 9">Ubiquitin-activating enzyme E1-like</fullName>
    </recommendedName>
</protein>
<feature type="binding site" evidence="12">
    <location>
        <position position="421"/>
    </location>
    <ligand>
        <name>Zn(2+)</name>
        <dbReference type="ChEBI" id="CHEBI:29105"/>
    </ligand>
</feature>
<comment type="subunit">
    <text evidence="9">Heterodimer.</text>
</comment>
<dbReference type="Gene3D" id="1.10.10.520">
    <property type="entry name" value="Ubiquitin activating enzymes (Uba3). Chain: B, domain 2"/>
    <property type="match status" value="1"/>
</dbReference>
<evidence type="ECO:0000256" key="10">
    <source>
        <dbReference type="PIRSR" id="PIRSR039133-1"/>
    </source>
</evidence>
<dbReference type="GO" id="GO:0016925">
    <property type="term" value="P:protein sumoylation"/>
    <property type="evidence" value="ECO:0007669"/>
    <property type="project" value="UniProtKB-UniRule"/>
</dbReference>
<feature type="compositionally biased region" description="Acidic residues" evidence="13">
    <location>
        <begin position="565"/>
        <end position="574"/>
    </location>
</feature>
<dbReference type="OrthoDB" id="10255449at2759"/>